<organism evidence="5 6">
    <name type="scientific">Kutzneria kofuensis</name>
    <dbReference type="NCBI Taxonomy" id="103725"/>
    <lineage>
        <taxon>Bacteria</taxon>
        <taxon>Bacillati</taxon>
        <taxon>Actinomycetota</taxon>
        <taxon>Actinomycetes</taxon>
        <taxon>Pseudonocardiales</taxon>
        <taxon>Pseudonocardiaceae</taxon>
        <taxon>Kutzneria</taxon>
    </lineage>
</organism>
<comment type="cofactor">
    <cofactor evidence="1">
        <name>FAD</name>
        <dbReference type="ChEBI" id="CHEBI:57692"/>
    </cofactor>
</comment>
<dbReference type="PANTHER" id="PTHR43004">
    <property type="entry name" value="TRK SYSTEM POTASSIUM UPTAKE PROTEIN"/>
    <property type="match status" value="1"/>
</dbReference>
<dbReference type="Gene3D" id="3.40.30.120">
    <property type="match status" value="1"/>
</dbReference>
<dbReference type="Gene3D" id="3.30.70.2450">
    <property type="match status" value="1"/>
</dbReference>
<evidence type="ECO:0000313" key="6">
    <source>
        <dbReference type="Proteomes" id="UP000585638"/>
    </source>
</evidence>
<dbReference type="PANTHER" id="PTHR43004:SF19">
    <property type="entry name" value="BINDING MONOOXYGENASE, PUTATIVE (JCVI)-RELATED"/>
    <property type="match status" value="1"/>
</dbReference>
<dbReference type="InterPro" id="IPR050641">
    <property type="entry name" value="RIFMO-like"/>
</dbReference>
<protein>
    <submittedName>
        <fullName evidence="5">3-(3-hydroxy-phenyl)propionate hydroxylase</fullName>
        <ecNumber evidence="5">1.14.13.127</ecNumber>
    </submittedName>
</protein>
<dbReference type="Pfam" id="PF01494">
    <property type="entry name" value="FAD_binding_3"/>
    <property type="match status" value="1"/>
</dbReference>
<name>A0A7W9NLH2_9PSEU</name>
<keyword evidence="6" id="KW-1185">Reference proteome</keyword>
<dbReference type="GO" id="GO:0071949">
    <property type="term" value="F:FAD binding"/>
    <property type="evidence" value="ECO:0007669"/>
    <property type="project" value="InterPro"/>
</dbReference>
<sequence>MSNTVVVAGAGPTGLVLAAELARAGVPVVVLDKRTEQPEQSQGMAIHGRSLQVLRQRGLGDRLAEEGIWAWPRTPFAFLWLDLAAVTELDHTFALPQWRTERVLAEHAAGLGVDIRRGHTVTGFEQDADGVRVTVESAGGRHTIEGAYLVGCDGVDSTVRSLAGIEFDAEGFGYAGVLGDVKLVDGANAQFDSGMFATGIFGALPLQPGMIRLMTIEFEREPDGDDVPVTVDELRASIERLSGKVPEIGEVTYLARFGGPTRLARDYRSGRVLLAGDAAHTLFISGSQGMNAGIHDAVNLGWKLAATINGWAPEGLLDTYHAERRPVGRRVCDHARAQMALIHPQDRVAPLRELFGELLAFDEVNKHLLQAATVTTYPMEGTHPLLGTMIPDVTLETPRGTVEMASTLRSGKGVLLDLTGTGTVGDGLPERIEVVEAKPVAELDAAVVLIRPDGHVAFADPEGTDAEGLRAALATWFGA</sequence>
<accession>A0A7W9NLH2</accession>
<comment type="caution">
    <text evidence="5">The sequence shown here is derived from an EMBL/GenBank/DDBJ whole genome shotgun (WGS) entry which is preliminary data.</text>
</comment>
<gene>
    <name evidence="5" type="ORF">BJ998_008028</name>
</gene>
<dbReference type="SUPFAM" id="SSF51905">
    <property type="entry name" value="FAD/NAD(P)-binding domain"/>
    <property type="match status" value="1"/>
</dbReference>
<keyword evidence="2" id="KW-0285">Flavoprotein</keyword>
<evidence type="ECO:0000313" key="5">
    <source>
        <dbReference type="EMBL" id="MBB5896769.1"/>
    </source>
</evidence>
<reference evidence="5 6" key="1">
    <citation type="submission" date="2020-08" db="EMBL/GenBank/DDBJ databases">
        <title>Sequencing the genomes of 1000 actinobacteria strains.</title>
        <authorList>
            <person name="Klenk H.-P."/>
        </authorList>
    </citation>
    <scope>NUCLEOTIDE SEQUENCE [LARGE SCALE GENOMIC DNA]</scope>
    <source>
        <strain evidence="5 6">DSM 43851</strain>
    </source>
</reference>
<dbReference type="RefSeq" id="WP_184869279.1">
    <property type="nucleotide sequence ID" value="NZ_BAAAWY010000004.1"/>
</dbReference>
<dbReference type="GO" id="GO:0008688">
    <property type="term" value="F:3-(3-hydroxyphenyl)propionate hydroxylase activity"/>
    <property type="evidence" value="ECO:0007669"/>
    <property type="project" value="UniProtKB-EC"/>
</dbReference>
<keyword evidence="3" id="KW-0274">FAD</keyword>
<evidence type="ECO:0000259" key="4">
    <source>
        <dbReference type="Pfam" id="PF01494"/>
    </source>
</evidence>
<dbReference type="InterPro" id="IPR036188">
    <property type="entry name" value="FAD/NAD-bd_sf"/>
</dbReference>
<dbReference type="PRINTS" id="PR00420">
    <property type="entry name" value="RNGMNOXGNASE"/>
</dbReference>
<dbReference type="EC" id="1.14.13.127" evidence="5"/>
<dbReference type="Proteomes" id="UP000585638">
    <property type="component" value="Unassembled WGS sequence"/>
</dbReference>
<keyword evidence="5" id="KW-0560">Oxidoreductase</keyword>
<dbReference type="EMBL" id="JACHIR010000002">
    <property type="protein sequence ID" value="MBB5896769.1"/>
    <property type="molecule type" value="Genomic_DNA"/>
</dbReference>
<evidence type="ECO:0000256" key="3">
    <source>
        <dbReference type="ARBA" id="ARBA00022827"/>
    </source>
</evidence>
<dbReference type="InterPro" id="IPR002938">
    <property type="entry name" value="FAD-bd"/>
</dbReference>
<evidence type="ECO:0000256" key="2">
    <source>
        <dbReference type="ARBA" id="ARBA00022630"/>
    </source>
</evidence>
<feature type="domain" description="FAD-binding" evidence="4">
    <location>
        <begin position="4"/>
        <end position="334"/>
    </location>
</feature>
<evidence type="ECO:0000256" key="1">
    <source>
        <dbReference type="ARBA" id="ARBA00001974"/>
    </source>
</evidence>
<proteinExistence type="predicted"/>
<dbReference type="Pfam" id="PF21274">
    <property type="entry name" value="Rng_hyd_C"/>
    <property type="match status" value="1"/>
</dbReference>
<dbReference type="Gene3D" id="3.50.50.60">
    <property type="entry name" value="FAD/NAD(P)-binding domain"/>
    <property type="match status" value="2"/>
</dbReference>
<dbReference type="AlphaFoldDB" id="A0A7W9NLH2"/>